<sequence length="482" mass="51624">MIGGINYVDPLGGECGVGGPIPAAWFAKESNVTKVDLSHNRLSGGLPVQLAAKWRNIDELLLSNNRLSEFGEWKPLELLRLHGNGLTSSLPAQWKGMQSLKSLELEGNGLVGSLPPEWGSARVMRQDLHIALHWNEGIEGQIPRSYAHFTSGYLNLYGTTLGADRTQCAPGGMYVQMDFGQAQQCFSSYAEVAVLSALKQILARSGSSPTLEAWDTVNPGGAGSGTMPRYCRVWPGVSCDANYYVTGIDLTVLHLKLTKPLTLKEVAGTIKSLKKLQSLVLSDVGIAGKLDAPAATIGMLSLQELRLPNNNLSGNLPDSFANMKQLRVFDVSQSAPQHSGGIEGRLPAKWAALQNLKVLNVAGNKVGSSMPTSYAGLLQLQVLNASSNVLQGTLPQAWVALRHLAILDLRNNMLNVTIPPLWDNFAGEGFELQCLLLSPNAGMVLDQATKANLVDKAQGRAPPLGLVVDDATSASCQLDMLE</sequence>
<dbReference type="InterPro" id="IPR001611">
    <property type="entry name" value="Leu-rich_rpt"/>
</dbReference>
<evidence type="ECO:0000256" key="10">
    <source>
        <dbReference type="ARBA" id="ARBA00023180"/>
    </source>
</evidence>
<keyword evidence="7" id="KW-1133">Transmembrane helix</keyword>
<dbReference type="InterPro" id="IPR032675">
    <property type="entry name" value="LRR_dom_sf"/>
</dbReference>
<keyword evidence="10" id="KW-0325">Glycoprotein</keyword>
<keyword evidence="9" id="KW-0675">Receptor</keyword>
<proteinExistence type="predicted"/>
<evidence type="ECO:0000256" key="4">
    <source>
        <dbReference type="ARBA" id="ARBA00022692"/>
    </source>
</evidence>
<protein>
    <recommendedName>
        <fullName evidence="13">Leucine-rich repeat-containing N-terminal plant-type domain-containing protein</fullName>
    </recommendedName>
</protein>
<keyword evidence="12" id="KW-1185">Reference proteome</keyword>
<evidence type="ECO:0000256" key="5">
    <source>
        <dbReference type="ARBA" id="ARBA00022729"/>
    </source>
</evidence>
<evidence type="ECO:0000256" key="8">
    <source>
        <dbReference type="ARBA" id="ARBA00023136"/>
    </source>
</evidence>
<gene>
    <name evidence="11" type="ORF">OEZ85_005194</name>
</gene>
<accession>A0ABY8UH39</accession>
<name>A0ABY8UH39_TETOB</name>
<dbReference type="Pfam" id="PF13855">
    <property type="entry name" value="LRR_8"/>
    <property type="match status" value="1"/>
</dbReference>
<evidence type="ECO:0000256" key="6">
    <source>
        <dbReference type="ARBA" id="ARBA00022737"/>
    </source>
</evidence>
<keyword evidence="4" id="KW-0812">Transmembrane</keyword>
<evidence type="ECO:0000256" key="7">
    <source>
        <dbReference type="ARBA" id="ARBA00022989"/>
    </source>
</evidence>
<keyword evidence="6" id="KW-0677">Repeat</keyword>
<dbReference type="EMBL" id="CP126219">
    <property type="protein sequence ID" value="WIA20844.1"/>
    <property type="molecule type" value="Genomic_DNA"/>
</dbReference>
<dbReference type="Proteomes" id="UP001244341">
    <property type="component" value="Chromosome 12b"/>
</dbReference>
<comment type="subcellular location">
    <subcellularLocation>
        <location evidence="2">Cytoplasm</location>
        <location evidence="2">Cytoskeleton</location>
        <location evidence="2">Cilium axoneme</location>
    </subcellularLocation>
    <subcellularLocation>
        <location evidence="1">Membrane</location>
        <topology evidence="1">Single-pass membrane protein</topology>
    </subcellularLocation>
</comment>
<evidence type="ECO:0000313" key="12">
    <source>
        <dbReference type="Proteomes" id="UP001244341"/>
    </source>
</evidence>
<reference evidence="11 12" key="1">
    <citation type="submission" date="2023-05" db="EMBL/GenBank/DDBJ databases">
        <title>A 100% complete, gapless, phased diploid assembly of the Scenedesmus obliquus UTEX 3031 genome.</title>
        <authorList>
            <person name="Biondi T.C."/>
            <person name="Hanschen E.R."/>
            <person name="Kwon T."/>
            <person name="Eng W."/>
            <person name="Kruse C.P.S."/>
            <person name="Koehler S.I."/>
            <person name="Kunde Y."/>
            <person name="Gleasner C.D."/>
            <person name="You Mak K.T."/>
            <person name="Polle J."/>
            <person name="Hovde B.T."/>
            <person name="Starkenburg S.R."/>
        </authorList>
    </citation>
    <scope>NUCLEOTIDE SEQUENCE [LARGE SCALE GENOMIC DNA]</scope>
    <source>
        <strain evidence="11 12">DOE0152z</strain>
    </source>
</reference>
<keyword evidence="3" id="KW-0433">Leucine-rich repeat</keyword>
<evidence type="ECO:0000256" key="2">
    <source>
        <dbReference type="ARBA" id="ARBA00004430"/>
    </source>
</evidence>
<evidence type="ECO:0000256" key="1">
    <source>
        <dbReference type="ARBA" id="ARBA00004167"/>
    </source>
</evidence>
<evidence type="ECO:0000256" key="3">
    <source>
        <dbReference type="ARBA" id="ARBA00022614"/>
    </source>
</evidence>
<evidence type="ECO:0000256" key="9">
    <source>
        <dbReference type="ARBA" id="ARBA00023170"/>
    </source>
</evidence>
<evidence type="ECO:0000313" key="11">
    <source>
        <dbReference type="EMBL" id="WIA20844.1"/>
    </source>
</evidence>
<dbReference type="Pfam" id="PF00560">
    <property type="entry name" value="LRR_1"/>
    <property type="match status" value="3"/>
</dbReference>
<dbReference type="SUPFAM" id="SSF52058">
    <property type="entry name" value="L domain-like"/>
    <property type="match status" value="1"/>
</dbReference>
<organism evidence="11 12">
    <name type="scientific">Tetradesmus obliquus</name>
    <name type="common">Green alga</name>
    <name type="synonym">Acutodesmus obliquus</name>
    <dbReference type="NCBI Taxonomy" id="3088"/>
    <lineage>
        <taxon>Eukaryota</taxon>
        <taxon>Viridiplantae</taxon>
        <taxon>Chlorophyta</taxon>
        <taxon>core chlorophytes</taxon>
        <taxon>Chlorophyceae</taxon>
        <taxon>CS clade</taxon>
        <taxon>Sphaeropleales</taxon>
        <taxon>Scenedesmaceae</taxon>
        <taxon>Tetradesmus</taxon>
    </lineage>
</organism>
<dbReference type="PANTHER" id="PTHR27000">
    <property type="entry name" value="LEUCINE-RICH REPEAT RECEPTOR-LIKE PROTEIN KINASE FAMILY PROTEIN-RELATED"/>
    <property type="match status" value="1"/>
</dbReference>
<keyword evidence="8" id="KW-0472">Membrane</keyword>
<keyword evidence="5" id="KW-0732">Signal</keyword>
<evidence type="ECO:0008006" key="13">
    <source>
        <dbReference type="Google" id="ProtNLM"/>
    </source>
</evidence>
<dbReference type="Gene3D" id="3.80.10.10">
    <property type="entry name" value="Ribonuclease Inhibitor"/>
    <property type="match status" value="3"/>
</dbReference>